<evidence type="ECO:0000313" key="2">
    <source>
        <dbReference type="EMBL" id="CAH0104105.1"/>
    </source>
</evidence>
<dbReference type="EMBL" id="CAKKLH010000124">
    <property type="protein sequence ID" value="CAH0104105.1"/>
    <property type="molecule type" value="Genomic_DNA"/>
</dbReference>
<keyword evidence="1" id="KW-1133">Transmembrane helix</keyword>
<keyword evidence="1" id="KW-0472">Membrane</keyword>
<dbReference type="OrthoDB" id="10350690at2759"/>
<protein>
    <submittedName>
        <fullName evidence="2">Uncharacterized protein</fullName>
    </submittedName>
</protein>
<comment type="caution">
    <text evidence="2">The sequence shown here is derived from an EMBL/GenBank/DDBJ whole genome shotgun (WGS) entry which is preliminary data.</text>
</comment>
<proteinExistence type="predicted"/>
<evidence type="ECO:0000256" key="1">
    <source>
        <dbReference type="SAM" id="Phobius"/>
    </source>
</evidence>
<evidence type="ECO:0000313" key="3">
    <source>
        <dbReference type="Proteomes" id="UP000789390"/>
    </source>
</evidence>
<keyword evidence="1" id="KW-0812">Transmembrane</keyword>
<organism evidence="2 3">
    <name type="scientific">Daphnia galeata</name>
    <dbReference type="NCBI Taxonomy" id="27404"/>
    <lineage>
        <taxon>Eukaryota</taxon>
        <taxon>Metazoa</taxon>
        <taxon>Ecdysozoa</taxon>
        <taxon>Arthropoda</taxon>
        <taxon>Crustacea</taxon>
        <taxon>Branchiopoda</taxon>
        <taxon>Diplostraca</taxon>
        <taxon>Cladocera</taxon>
        <taxon>Anomopoda</taxon>
        <taxon>Daphniidae</taxon>
        <taxon>Daphnia</taxon>
    </lineage>
</organism>
<dbReference type="AlphaFoldDB" id="A0A8J2WEE6"/>
<sequence>MNVRQIYFFVSNMLIFLVLYIITLVKSQEQYVDKWEPFDIQNSPHVDRLESNYNKFGYPSESQVSTIHEYISQNPASRKIKRIKPYQGFYLF</sequence>
<dbReference type="Proteomes" id="UP000789390">
    <property type="component" value="Unassembled WGS sequence"/>
</dbReference>
<keyword evidence="3" id="KW-1185">Reference proteome</keyword>
<reference evidence="2" key="1">
    <citation type="submission" date="2021-11" db="EMBL/GenBank/DDBJ databases">
        <authorList>
            <person name="Schell T."/>
        </authorList>
    </citation>
    <scope>NUCLEOTIDE SEQUENCE</scope>
    <source>
        <strain evidence="2">M5</strain>
    </source>
</reference>
<name>A0A8J2WEE6_9CRUS</name>
<gene>
    <name evidence="2" type="ORF">DGAL_LOCUS6817</name>
</gene>
<feature type="transmembrane region" description="Helical" evidence="1">
    <location>
        <begin position="6"/>
        <end position="25"/>
    </location>
</feature>
<accession>A0A8J2WEE6</accession>